<gene>
    <name evidence="2" type="ORF">EXIGLDRAFT_770483</name>
</gene>
<reference evidence="2 3" key="1">
    <citation type="journal article" date="2016" name="Mol. Biol. Evol.">
        <title>Comparative Genomics of Early-Diverging Mushroom-Forming Fungi Provides Insights into the Origins of Lignocellulose Decay Capabilities.</title>
        <authorList>
            <person name="Nagy L.G."/>
            <person name="Riley R."/>
            <person name="Tritt A."/>
            <person name="Adam C."/>
            <person name="Daum C."/>
            <person name="Floudas D."/>
            <person name="Sun H."/>
            <person name="Yadav J.S."/>
            <person name="Pangilinan J."/>
            <person name="Larsson K.H."/>
            <person name="Matsuura K."/>
            <person name="Barry K."/>
            <person name="Labutti K."/>
            <person name="Kuo R."/>
            <person name="Ohm R.A."/>
            <person name="Bhattacharya S.S."/>
            <person name="Shirouzu T."/>
            <person name="Yoshinaga Y."/>
            <person name="Martin F.M."/>
            <person name="Grigoriev I.V."/>
            <person name="Hibbett D.S."/>
        </authorList>
    </citation>
    <scope>NUCLEOTIDE SEQUENCE [LARGE SCALE GENOMIC DNA]</scope>
    <source>
        <strain evidence="2 3">HHB12029</strain>
    </source>
</reference>
<proteinExistence type="predicted"/>
<dbReference type="EMBL" id="KV426040">
    <property type="protein sequence ID" value="KZV90815.1"/>
    <property type="molecule type" value="Genomic_DNA"/>
</dbReference>
<evidence type="ECO:0000256" key="1">
    <source>
        <dbReference type="SAM" id="MobiDB-lite"/>
    </source>
</evidence>
<name>A0A165GPF4_EXIGL</name>
<protein>
    <submittedName>
        <fullName evidence="2">Uncharacterized protein</fullName>
    </submittedName>
</protein>
<keyword evidence="3" id="KW-1185">Reference proteome</keyword>
<organism evidence="2 3">
    <name type="scientific">Exidia glandulosa HHB12029</name>
    <dbReference type="NCBI Taxonomy" id="1314781"/>
    <lineage>
        <taxon>Eukaryota</taxon>
        <taxon>Fungi</taxon>
        <taxon>Dikarya</taxon>
        <taxon>Basidiomycota</taxon>
        <taxon>Agaricomycotina</taxon>
        <taxon>Agaricomycetes</taxon>
        <taxon>Auriculariales</taxon>
        <taxon>Exidiaceae</taxon>
        <taxon>Exidia</taxon>
    </lineage>
</organism>
<sequence>MSATGEYALRFHRPRTFKLSEDPELCISFYMREVASQQRGKKQARAVEPVSADAVPEEEDEFADDTERTSL</sequence>
<feature type="compositionally biased region" description="Acidic residues" evidence="1">
    <location>
        <begin position="55"/>
        <end position="64"/>
    </location>
</feature>
<feature type="region of interest" description="Disordered" evidence="1">
    <location>
        <begin position="37"/>
        <end position="71"/>
    </location>
</feature>
<dbReference type="AlphaFoldDB" id="A0A165GPF4"/>
<evidence type="ECO:0000313" key="3">
    <source>
        <dbReference type="Proteomes" id="UP000077266"/>
    </source>
</evidence>
<evidence type="ECO:0000313" key="2">
    <source>
        <dbReference type="EMBL" id="KZV90815.1"/>
    </source>
</evidence>
<dbReference type="Proteomes" id="UP000077266">
    <property type="component" value="Unassembled WGS sequence"/>
</dbReference>
<dbReference type="InParanoid" id="A0A165GPF4"/>
<accession>A0A165GPF4</accession>